<feature type="region of interest" description="Disordered" evidence="1">
    <location>
        <begin position="1"/>
        <end position="21"/>
    </location>
</feature>
<accession>A0A6N9VQM7</accession>
<dbReference type="SMART" id="SM00860">
    <property type="entry name" value="SMI1_KNR4"/>
    <property type="match status" value="1"/>
</dbReference>
<dbReference type="EMBL" id="JAAGME010001502">
    <property type="protein sequence ID" value="NEB72361.1"/>
    <property type="molecule type" value="Genomic_DNA"/>
</dbReference>
<dbReference type="Proteomes" id="UP000471648">
    <property type="component" value="Unassembled WGS sequence"/>
</dbReference>
<feature type="domain" description="Knr4/Smi1-like" evidence="2">
    <location>
        <begin position="72"/>
        <end position="180"/>
    </location>
</feature>
<dbReference type="SUPFAM" id="SSF160631">
    <property type="entry name" value="SMI1/KNR4-like"/>
    <property type="match status" value="1"/>
</dbReference>
<dbReference type="Pfam" id="PF09346">
    <property type="entry name" value="SMI1_KNR4"/>
    <property type="match status" value="1"/>
</dbReference>
<dbReference type="AlphaFoldDB" id="A0A6N9VQM7"/>
<proteinExistence type="predicted"/>
<reference evidence="3 4" key="1">
    <citation type="submission" date="2020-01" db="EMBL/GenBank/DDBJ databases">
        <title>Insect and environment-associated Actinomycetes.</title>
        <authorList>
            <person name="Currrie C."/>
            <person name="Chevrette M."/>
            <person name="Carlson C."/>
            <person name="Stubbendieck R."/>
            <person name="Wendt-Pienkowski E."/>
        </authorList>
    </citation>
    <scope>NUCLEOTIDE SEQUENCE [LARGE SCALE GENOMIC DNA]</scope>
    <source>
        <strain evidence="3 4">SID14438</strain>
    </source>
</reference>
<dbReference type="RefSeq" id="WP_164358974.1">
    <property type="nucleotide sequence ID" value="NZ_JAAGME010001502.1"/>
</dbReference>
<gene>
    <name evidence="3" type="ORF">G3I39_35600</name>
</gene>
<evidence type="ECO:0000313" key="4">
    <source>
        <dbReference type="Proteomes" id="UP000471648"/>
    </source>
</evidence>
<comment type="caution">
    <text evidence="3">The sequence shown here is derived from an EMBL/GenBank/DDBJ whole genome shotgun (WGS) entry which is preliminary data.</text>
</comment>
<sequence length="204" mass="23191">MTRMDETTKAADSGVTDTLTTPEEWRGFLERYDERYMKNEASDQELADLLDEDEWDLLEEEGRLEQWLGEAPSSEEELAAAEERLGVRFPPSLRGFFLASNGWKRVKGWVDLVRPCGEVAWMRDGDAGSSVIRIYGEDPANDDYVQLFRRSIEVAGGDDFWLLDPTSAGPDGEWAAYLFAPKYGDLQEFSSFSALFHDGYEDMD</sequence>
<evidence type="ECO:0000259" key="2">
    <source>
        <dbReference type="SMART" id="SM00860"/>
    </source>
</evidence>
<dbReference type="InterPro" id="IPR037883">
    <property type="entry name" value="Knr4/Smi1-like_sf"/>
</dbReference>
<protein>
    <submittedName>
        <fullName evidence="3">SMI1/KNR4 family protein</fullName>
    </submittedName>
</protein>
<evidence type="ECO:0000313" key="3">
    <source>
        <dbReference type="EMBL" id="NEB72361.1"/>
    </source>
</evidence>
<name>A0A6N9VQM7_STRMI</name>
<organism evidence="3 4">
    <name type="scientific">Streptomyces microflavus</name>
    <name type="common">Streptomyces lipmanii</name>
    <dbReference type="NCBI Taxonomy" id="1919"/>
    <lineage>
        <taxon>Bacteria</taxon>
        <taxon>Bacillati</taxon>
        <taxon>Actinomycetota</taxon>
        <taxon>Actinomycetes</taxon>
        <taxon>Kitasatosporales</taxon>
        <taxon>Streptomycetaceae</taxon>
        <taxon>Streptomyces</taxon>
    </lineage>
</organism>
<evidence type="ECO:0000256" key="1">
    <source>
        <dbReference type="SAM" id="MobiDB-lite"/>
    </source>
</evidence>
<dbReference type="InterPro" id="IPR018958">
    <property type="entry name" value="Knr4/Smi1-like_dom"/>
</dbReference>
<dbReference type="Gene3D" id="3.40.1580.10">
    <property type="entry name" value="SMI1/KNR4-like"/>
    <property type="match status" value="1"/>
</dbReference>